<sequence length="618" mass="68376">MRTRGLRVRGRPVRAVRGWRATVGVLLTGALLTGLTGCGPDVKAVTDLGAVGGQRVDGGTATMALPPAAAPNWIFPIAPAGYGATYNSSIQDLLYPRLVTPEPGKNGELTMDSPRNLAGKIRYGDGNRSVTVTLKRGYRWSDGKPVTARDVAFWFELVRANKKEWGSYTAKLMPDNIKRFQVLDSRRFRLRLDRAYNPVWFTSNQLNFMKPLPRHAWNPEDEGPKKAFARLSQHAKQLSKFDSDPLWKTVAGPWRVEKWSPSGRVSLVPNKRYGGPDKPHLDRVVFKPFTTAGSEFNVLRAGGVDYGYIPPSVMAQSRHFKKTGYRVDPWESWGITYLVPNLNHPVNGPLFRQRYLRRALQSLIDQKAIAKYVWHGAAKPTLGPVPSALMGRDATPYDPARARRLLASHGWRKDGGTLRCTRPGTGAGRCGKGVRDGQKLHLELLSQSGSTETSNTMQAIKSSFSRAGVALDIRQQPLNTVLGTTVPCKRKEPVCKQWQLGFFGTGGSWIFPADPSGERLFSTGAPSNMGNWSDPRTDELIKRTEYSDDPSALRDYARHLASEVPVLWTPNPAYQVSVIRNDLRGVQQNPTLTFAPQDWYYVKKRGKGGTAGQGGGAK</sequence>
<evidence type="ECO:0000256" key="1">
    <source>
        <dbReference type="ARBA" id="ARBA00004196"/>
    </source>
</evidence>
<dbReference type="PANTHER" id="PTHR30290">
    <property type="entry name" value="PERIPLASMIC BINDING COMPONENT OF ABC TRANSPORTER"/>
    <property type="match status" value="1"/>
</dbReference>
<dbReference type="GO" id="GO:1904680">
    <property type="term" value="F:peptide transmembrane transporter activity"/>
    <property type="evidence" value="ECO:0007669"/>
    <property type="project" value="TreeGrafter"/>
</dbReference>
<dbReference type="Pfam" id="PF00496">
    <property type="entry name" value="SBP_bac_5"/>
    <property type="match status" value="1"/>
</dbReference>
<dbReference type="CDD" id="cd08513">
    <property type="entry name" value="PBP2_thermophilic_Hb8_like"/>
    <property type="match status" value="1"/>
</dbReference>
<comment type="caution">
    <text evidence="6">The sequence shown here is derived from an EMBL/GenBank/DDBJ whole genome shotgun (WGS) entry which is preliminary data.</text>
</comment>
<dbReference type="GO" id="GO:0030313">
    <property type="term" value="C:cell envelope"/>
    <property type="evidence" value="ECO:0007669"/>
    <property type="project" value="UniProtKB-SubCell"/>
</dbReference>
<gene>
    <name evidence="6" type="ORF">G5C65_29005</name>
</gene>
<dbReference type="AlphaFoldDB" id="A0A6G4X627"/>
<evidence type="ECO:0000313" key="6">
    <source>
        <dbReference type="EMBL" id="NGO72320.1"/>
    </source>
</evidence>
<evidence type="ECO:0000256" key="3">
    <source>
        <dbReference type="ARBA" id="ARBA00022448"/>
    </source>
</evidence>
<dbReference type="Proteomes" id="UP000477722">
    <property type="component" value="Unassembled WGS sequence"/>
</dbReference>
<dbReference type="EMBL" id="JAAKZZ010000437">
    <property type="protein sequence ID" value="NGO72320.1"/>
    <property type="molecule type" value="Genomic_DNA"/>
</dbReference>
<comment type="subcellular location">
    <subcellularLocation>
        <location evidence="1">Cell envelope</location>
    </subcellularLocation>
</comment>
<evidence type="ECO:0000313" key="7">
    <source>
        <dbReference type="Proteomes" id="UP000477722"/>
    </source>
</evidence>
<dbReference type="GO" id="GO:0042597">
    <property type="term" value="C:periplasmic space"/>
    <property type="evidence" value="ECO:0007669"/>
    <property type="project" value="UniProtKB-ARBA"/>
</dbReference>
<accession>A0A6G4X627</accession>
<dbReference type="Gene3D" id="3.10.105.10">
    <property type="entry name" value="Dipeptide-binding Protein, Domain 3"/>
    <property type="match status" value="1"/>
</dbReference>
<dbReference type="InterPro" id="IPR030678">
    <property type="entry name" value="Peptide/Ni-bd"/>
</dbReference>
<dbReference type="GO" id="GO:0043190">
    <property type="term" value="C:ATP-binding cassette (ABC) transporter complex"/>
    <property type="evidence" value="ECO:0007669"/>
    <property type="project" value="InterPro"/>
</dbReference>
<evidence type="ECO:0000256" key="4">
    <source>
        <dbReference type="ARBA" id="ARBA00022729"/>
    </source>
</evidence>
<proteinExistence type="inferred from homology"/>
<dbReference type="SUPFAM" id="SSF53850">
    <property type="entry name" value="Periplasmic binding protein-like II"/>
    <property type="match status" value="1"/>
</dbReference>
<protein>
    <submittedName>
        <fullName evidence="6">Peptide ABC transporter substrate-binding protein</fullName>
    </submittedName>
</protein>
<reference evidence="6 7" key="1">
    <citation type="submission" date="2020-02" db="EMBL/GenBank/DDBJ databases">
        <title>Whole-genome analyses of novel actinobacteria.</title>
        <authorList>
            <person name="Sahin N."/>
            <person name="Tatar D."/>
        </authorList>
    </citation>
    <scope>NUCLEOTIDE SEQUENCE [LARGE SCALE GENOMIC DNA]</scope>
    <source>
        <strain evidence="6 7">SB3404</strain>
    </source>
</reference>
<evidence type="ECO:0000259" key="5">
    <source>
        <dbReference type="Pfam" id="PF00496"/>
    </source>
</evidence>
<dbReference type="Gene3D" id="3.40.190.10">
    <property type="entry name" value="Periplasmic binding protein-like II"/>
    <property type="match status" value="1"/>
</dbReference>
<evidence type="ECO:0000256" key="2">
    <source>
        <dbReference type="ARBA" id="ARBA00005695"/>
    </source>
</evidence>
<keyword evidence="3" id="KW-0813">Transport</keyword>
<name>A0A6G4X627_9ACTN</name>
<comment type="similarity">
    <text evidence="2">Belongs to the bacterial solute-binding protein 5 family.</text>
</comment>
<dbReference type="GO" id="GO:0015833">
    <property type="term" value="P:peptide transport"/>
    <property type="evidence" value="ECO:0007669"/>
    <property type="project" value="TreeGrafter"/>
</dbReference>
<organism evidence="6 7">
    <name type="scientific">Streptomyces boncukensis</name>
    <dbReference type="NCBI Taxonomy" id="2711219"/>
    <lineage>
        <taxon>Bacteria</taxon>
        <taxon>Bacillati</taxon>
        <taxon>Actinomycetota</taxon>
        <taxon>Actinomycetes</taxon>
        <taxon>Kitasatosporales</taxon>
        <taxon>Streptomycetaceae</taxon>
        <taxon>Streptomyces</taxon>
    </lineage>
</organism>
<dbReference type="PANTHER" id="PTHR30290:SF10">
    <property type="entry name" value="PERIPLASMIC OLIGOPEPTIDE-BINDING PROTEIN-RELATED"/>
    <property type="match status" value="1"/>
</dbReference>
<feature type="domain" description="Solute-binding protein family 5" evidence="5">
    <location>
        <begin position="123"/>
        <end position="509"/>
    </location>
</feature>
<dbReference type="InterPro" id="IPR039424">
    <property type="entry name" value="SBP_5"/>
</dbReference>
<keyword evidence="4" id="KW-0732">Signal</keyword>
<dbReference type="InterPro" id="IPR000914">
    <property type="entry name" value="SBP_5_dom"/>
</dbReference>
<keyword evidence="7" id="KW-1185">Reference proteome</keyword>
<dbReference type="PIRSF" id="PIRSF002741">
    <property type="entry name" value="MppA"/>
    <property type="match status" value="1"/>
</dbReference>